<dbReference type="AlphaFoldDB" id="A0AAD7ZDB1"/>
<feature type="transmembrane region" description="Helical" evidence="5">
    <location>
        <begin position="263"/>
        <end position="284"/>
    </location>
</feature>
<feature type="transmembrane region" description="Helical" evidence="5">
    <location>
        <begin position="22"/>
        <end position="43"/>
    </location>
</feature>
<evidence type="ECO:0000256" key="3">
    <source>
        <dbReference type="ARBA" id="ARBA00022989"/>
    </source>
</evidence>
<keyword evidence="3 5" id="KW-1133">Transmembrane helix</keyword>
<feature type="transmembrane region" description="Helical" evidence="5">
    <location>
        <begin position="238"/>
        <end position="257"/>
    </location>
</feature>
<accession>A0AAD7ZDB1</accession>
<dbReference type="GO" id="GO:0005886">
    <property type="term" value="C:plasma membrane"/>
    <property type="evidence" value="ECO:0007669"/>
    <property type="project" value="TreeGrafter"/>
</dbReference>
<feature type="transmembrane region" description="Helical" evidence="5">
    <location>
        <begin position="64"/>
        <end position="86"/>
    </location>
</feature>
<dbReference type="EMBL" id="JASPKZ010008878">
    <property type="protein sequence ID" value="KAJ9578448.1"/>
    <property type="molecule type" value="Genomic_DNA"/>
</dbReference>
<keyword evidence="2 5" id="KW-0812">Transmembrane</keyword>
<feature type="transmembrane region" description="Helical" evidence="5">
    <location>
        <begin position="364"/>
        <end position="382"/>
    </location>
</feature>
<dbReference type="GO" id="GO:0005385">
    <property type="term" value="F:zinc ion transmembrane transporter activity"/>
    <property type="evidence" value="ECO:0007669"/>
    <property type="project" value="TreeGrafter"/>
</dbReference>
<feature type="transmembrane region" description="Helical" evidence="5">
    <location>
        <begin position="332"/>
        <end position="352"/>
    </location>
</feature>
<feature type="transmembrane region" description="Helical" evidence="5">
    <location>
        <begin position="106"/>
        <end position="124"/>
    </location>
</feature>
<keyword evidence="7" id="KW-1185">Reference proteome</keyword>
<evidence type="ECO:0000256" key="2">
    <source>
        <dbReference type="ARBA" id="ARBA00022692"/>
    </source>
</evidence>
<organism evidence="6 7">
    <name type="scientific">Diploptera punctata</name>
    <name type="common">Pacific beetle cockroach</name>
    <dbReference type="NCBI Taxonomy" id="6984"/>
    <lineage>
        <taxon>Eukaryota</taxon>
        <taxon>Metazoa</taxon>
        <taxon>Ecdysozoa</taxon>
        <taxon>Arthropoda</taxon>
        <taxon>Hexapoda</taxon>
        <taxon>Insecta</taxon>
        <taxon>Pterygota</taxon>
        <taxon>Neoptera</taxon>
        <taxon>Polyneoptera</taxon>
        <taxon>Dictyoptera</taxon>
        <taxon>Blattodea</taxon>
        <taxon>Blaberoidea</taxon>
        <taxon>Blaberidae</taxon>
        <taxon>Diplopterinae</taxon>
        <taxon>Diploptera</taxon>
    </lineage>
</organism>
<evidence type="ECO:0000256" key="4">
    <source>
        <dbReference type="ARBA" id="ARBA00023136"/>
    </source>
</evidence>
<name>A0AAD7ZDB1_DIPPU</name>
<keyword evidence="4 5" id="KW-0472">Membrane</keyword>
<reference evidence="6" key="1">
    <citation type="journal article" date="2023" name="IScience">
        <title>Live-bearing cockroach genome reveals convergent evolutionary mechanisms linked to viviparity in insects and beyond.</title>
        <authorList>
            <person name="Fouks B."/>
            <person name="Harrison M.C."/>
            <person name="Mikhailova A.A."/>
            <person name="Marchal E."/>
            <person name="English S."/>
            <person name="Carruthers M."/>
            <person name="Jennings E.C."/>
            <person name="Chiamaka E.L."/>
            <person name="Frigard R.A."/>
            <person name="Pippel M."/>
            <person name="Attardo G.M."/>
            <person name="Benoit J.B."/>
            <person name="Bornberg-Bauer E."/>
            <person name="Tobe S.S."/>
        </authorList>
    </citation>
    <scope>NUCLEOTIDE SEQUENCE</scope>
    <source>
        <strain evidence="6">Stay&amp;Tobe</strain>
    </source>
</reference>
<feature type="non-terminal residue" evidence="6">
    <location>
        <position position="387"/>
    </location>
</feature>
<evidence type="ECO:0000256" key="1">
    <source>
        <dbReference type="ARBA" id="ARBA00004141"/>
    </source>
</evidence>
<protein>
    <submittedName>
        <fullName evidence="6">Uncharacterized protein</fullName>
    </submittedName>
</protein>
<comment type="caution">
    <text evidence="6">The sequence shown here is derived from an EMBL/GenBank/DDBJ whole genome shotgun (WGS) entry which is preliminary data.</text>
</comment>
<proteinExistence type="predicted"/>
<gene>
    <name evidence="6" type="ORF">L9F63_005318</name>
</gene>
<dbReference type="Proteomes" id="UP001233999">
    <property type="component" value="Unassembled WGS sequence"/>
</dbReference>
<comment type="subcellular location">
    <subcellularLocation>
        <location evidence="1">Membrane</location>
        <topology evidence="1">Multi-pass membrane protein</topology>
    </subcellularLocation>
</comment>
<sequence>MRHDHHDTEEEGSSEGIIVAKVVSMIVLGLASSILGLLPWKLAQWFKWNRQEDGTLNRSGKSRLILSLLLCFGGGALLCTTFMHMLPEVREAIEELQEQGKIATTTFHLPELIMCCGFFTMYLIEEIVHIYLHWREGNRGITVQDKAIHRSFSLKKCPGQSDSVQNTAVEENDENSEVSAQGNYSSTVTITTVVGDDNPIKNDTNNIPKLEVFPHIGHSHVQVSNKDDDPVVASIRGLLIVLALSIHELFEGLAVGLQTTTGYVWYMLSAVSAHKLVIAFCVGIELVNSRTKLKLMVIYILTFALVSPIGIGAGLLISDESRESVEGGAPNAVLQGMATGTLLYVVFFEVLQKERASKESDIKQLLAIMVGFFVMFGILVGGKKLLY</sequence>
<evidence type="ECO:0000313" key="6">
    <source>
        <dbReference type="EMBL" id="KAJ9578448.1"/>
    </source>
</evidence>
<feature type="transmembrane region" description="Helical" evidence="5">
    <location>
        <begin position="296"/>
        <end position="317"/>
    </location>
</feature>
<dbReference type="PANTHER" id="PTHR11040">
    <property type="entry name" value="ZINC/IRON TRANSPORTER"/>
    <property type="match status" value="1"/>
</dbReference>
<dbReference type="Pfam" id="PF02535">
    <property type="entry name" value="Zip"/>
    <property type="match status" value="1"/>
</dbReference>
<dbReference type="InterPro" id="IPR003689">
    <property type="entry name" value="ZIP"/>
</dbReference>
<dbReference type="PANTHER" id="PTHR11040:SF203">
    <property type="entry name" value="FI18611P1-RELATED"/>
    <property type="match status" value="1"/>
</dbReference>
<evidence type="ECO:0000256" key="5">
    <source>
        <dbReference type="SAM" id="Phobius"/>
    </source>
</evidence>
<reference evidence="6" key="2">
    <citation type="submission" date="2023-05" db="EMBL/GenBank/DDBJ databases">
        <authorList>
            <person name="Fouks B."/>
        </authorList>
    </citation>
    <scope>NUCLEOTIDE SEQUENCE</scope>
    <source>
        <strain evidence="6">Stay&amp;Tobe</strain>
        <tissue evidence="6">Testes</tissue>
    </source>
</reference>
<evidence type="ECO:0000313" key="7">
    <source>
        <dbReference type="Proteomes" id="UP001233999"/>
    </source>
</evidence>